<sequence>MVCLLSTPPGHARNLFDVMPALFCYRRAHCFCSCRPFHRWRARMGASRARQVQRFVLRVLEVSFLSRYMHPLVR</sequence>
<dbReference type="Proteomes" id="UP000007015">
    <property type="component" value="Chromosome 9"/>
</dbReference>
<evidence type="ECO:0000313" key="1">
    <source>
        <dbReference type="EMBL" id="EEC84164.1"/>
    </source>
</evidence>
<accession>B8BDG7</accession>
<gene>
    <name evidence="1" type="ORF">OsI_30539</name>
</gene>
<dbReference type="EMBL" id="CM000134">
    <property type="protein sequence ID" value="EEC84164.1"/>
    <property type="molecule type" value="Genomic_DNA"/>
</dbReference>
<dbReference type="HOGENOM" id="CLU_2692164_0_0_1"/>
<evidence type="ECO:0000313" key="2">
    <source>
        <dbReference type="Proteomes" id="UP000007015"/>
    </source>
</evidence>
<name>B8BDG7_ORYSI</name>
<dbReference type="Gramene" id="BGIOSGA030159-TA">
    <property type="protein sequence ID" value="BGIOSGA030159-PA"/>
    <property type="gene ID" value="BGIOSGA030159"/>
</dbReference>
<protein>
    <submittedName>
        <fullName evidence="1">Uncharacterized protein</fullName>
    </submittedName>
</protein>
<organism evidence="1 2">
    <name type="scientific">Oryza sativa subsp. indica</name>
    <name type="common">Rice</name>
    <dbReference type="NCBI Taxonomy" id="39946"/>
    <lineage>
        <taxon>Eukaryota</taxon>
        <taxon>Viridiplantae</taxon>
        <taxon>Streptophyta</taxon>
        <taxon>Embryophyta</taxon>
        <taxon>Tracheophyta</taxon>
        <taxon>Spermatophyta</taxon>
        <taxon>Magnoliopsida</taxon>
        <taxon>Liliopsida</taxon>
        <taxon>Poales</taxon>
        <taxon>Poaceae</taxon>
        <taxon>BOP clade</taxon>
        <taxon>Oryzoideae</taxon>
        <taxon>Oryzeae</taxon>
        <taxon>Oryzinae</taxon>
        <taxon>Oryza</taxon>
        <taxon>Oryza sativa</taxon>
    </lineage>
</organism>
<reference evidence="1 2" key="1">
    <citation type="journal article" date="2005" name="PLoS Biol.">
        <title>The genomes of Oryza sativa: a history of duplications.</title>
        <authorList>
            <person name="Yu J."/>
            <person name="Wang J."/>
            <person name="Lin W."/>
            <person name="Li S."/>
            <person name="Li H."/>
            <person name="Zhou J."/>
            <person name="Ni P."/>
            <person name="Dong W."/>
            <person name="Hu S."/>
            <person name="Zeng C."/>
            <person name="Zhang J."/>
            <person name="Zhang Y."/>
            <person name="Li R."/>
            <person name="Xu Z."/>
            <person name="Li S."/>
            <person name="Li X."/>
            <person name="Zheng H."/>
            <person name="Cong L."/>
            <person name="Lin L."/>
            <person name="Yin J."/>
            <person name="Geng J."/>
            <person name="Li G."/>
            <person name="Shi J."/>
            <person name="Liu J."/>
            <person name="Lv H."/>
            <person name="Li J."/>
            <person name="Wang J."/>
            <person name="Deng Y."/>
            <person name="Ran L."/>
            <person name="Shi X."/>
            <person name="Wang X."/>
            <person name="Wu Q."/>
            <person name="Li C."/>
            <person name="Ren X."/>
            <person name="Wang J."/>
            <person name="Wang X."/>
            <person name="Li D."/>
            <person name="Liu D."/>
            <person name="Zhang X."/>
            <person name="Ji Z."/>
            <person name="Zhao W."/>
            <person name="Sun Y."/>
            <person name="Zhang Z."/>
            <person name="Bao J."/>
            <person name="Han Y."/>
            <person name="Dong L."/>
            <person name="Ji J."/>
            <person name="Chen P."/>
            <person name="Wu S."/>
            <person name="Liu J."/>
            <person name="Xiao Y."/>
            <person name="Bu D."/>
            <person name="Tan J."/>
            <person name="Yang L."/>
            <person name="Ye C."/>
            <person name="Zhang J."/>
            <person name="Xu J."/>
            <person name="Zhou Y."/>
            <person name="Yu Y."/>
            <person name="Zhang B."/>
            <person name="Zhuang S."/>
            <person name="Wei H."/>
            <person name="Liu B."/>
            <person name="Lei M."/>
            <person name="Yu H."/>
            <person name="Li Y."/>
            <person name="Xu H."/>
            <person name="Wei S."/>
            <person name="He X."/>
            <person name="Fang L."/>
            <person name="Zhang Z."/>
            <person name="Zhang Y."/>
            <person name="Huang X."/>
            <person name="Su Z."/>
            <person name="Tong W."/>
            <person name="Li J."/>
            <person name="Tong Z."/>
            <person name="Li S."/>
            <person name="Ye J."/>
            <person name="Wang L."/>
            <person name="Fang L."/>
            <person name="Lei T."/>
            <person name="Chen C."/>
            <person name="Chen H."/>
            <person name="Xu Z."/>
            <person name="Li H."/>
            <person name="Huang H."/>
            <person name="Zhang F."/>
            <person name="Xu H."/>
            <person name="Li N."/>
            <person name="Zhao C."/>
            <person name="Li S."/>
            <person name="Dong L."/>
            <person name="Huang Y."/>
            <person name="Li L."/>
            <person name="Xi Y."/>
            <person name="Qi Q."/>
            <person name="Li W."/>
            <person name="Zhang B."/>
            <person name="Hu W."/>
            <person name="Zhang Y."/>
            <person name="Tian X."/>
            <person name="Jiao Y."/>
            <person name="Liang X."/>
            <person name="Jin J."/>
            <person name="Gao L."/>
            <person name="Zheng W."/>
            <person name="Hao B."/>
            <person name="Liu S."/>
            <person name="Wang W."/>
            <person name="Yuan L."/>
            <person name="Cao M."/>
            <person name="McDermott J."/>
            <person name="Samudrala R."/>
            <person name="Wang J."/>
            <person name="Wong G.K."/>
            <person name="Yang H."/>
        </authorList>
    </citation>
    <scope>NUCLEOTIDE SEQUENCE [LARGE SCALE GENOMIC DNA]</scope>
    <source>
        <strain evidence="2">cv. 93-11</strain>
    </source>
</reference>
<proteinExistence type="predicted"/>
<keyword evidence="2" id="KW-1185">Reference proteome</keyword>
<dbReference type="AlphaFoldDB" id="B8BDG7"/>